<keyword evidence="2" id="KW-0648">Protein biosynthesis</keyword>
<evidence type="ECO:0000256" key="1">
    <source>
        <dbReference type="SAM" id="MobiDB-lite"/>
    </source>
</evidence>
<evidence type="ECO:0000313" key="3">
    <source>
        <dbReference type="Proteomes" id="UP000069705"/>
    </source>
</evidence>
<proteinExistence type="predicted"/>
<accession>A0A100WNG7</accession>
<comment type="caution">
    <text evidence="2">The sequence shown here is derived from an EMBL/GenBank/DDBJ whole genome shotgun (WGS) entry which is preliminary data.</text>
</comment>
<organism evidence="2 3">
    <name type="scientific">Mycolicibacterium fortuitum subsp. acetamidolyticum</name>
    <dbReference type="NCBI Taxonomy" id="144550"/>
    <lineage>
        <taxon>Bacteria</taxon>
        <taxon>Bacillati</taxon>
        <taxon>Actinomycetota</taxon>
        <taxon>Actinomycetes</taxon>
        <taxon>Mycobacteriales</taxon>
        <taxon>Mycobacteriaceae</taxon>
        <taxon>Mycolicibacterium</taxon>
    </lineage>
</organism>
<sequence>MTETHGLPISSREEHLQQASSAAEAVTTYSVEGTPEALLAAAVQHLVAAVTEKRPSPAMTHR</sequence>
<dbReference type="RefSeq" id="WP_131808996.1">
    <property type="nucleotide sequence ID" value="NZ_BCSZ01000012.1"/>
</dbReference>
<evidence type="ECO:0000313" key="2">
    <source>
        <dbReference type="EMBL" id="GAT01294.1"/>
    </source>
</evidence>
<dbReference type="EMBL" id="BCSZ01000012">
    <property type="protein sequence ID" value="GAT01294.1"/>
    <property type="molecule type" value="Genomic_DNA"/>
</dbReference>
<gene>
    <name evidence="2" type="ORF">RMCFA_1408</name>
</gene>
<dbReference type="AlphaFoldDB" id="A0A100WNG7"/>
<dbReference type="GO" id="GO:0003746">
    <property type="term" value="F:translation elongation factor activity"/>
    <property type="evidence" value="ECO:0007669"/>
    <property type="project" value="UniProtKB-KW"/>
</dbReference>
<protein>
    <submittedName>
        <fullName evidence="2">Elongation factor Ts</fullName>
    </submittedName>
</protein>
<name>A0A100WNG7_MYCFO</name>
<reference evidence="2 3" key="1">
    <citation type="journal article" date="2016" name="Genome Announc.">
        <title>Draft Genome Sequences of Five Rapidly Growing Mycobacterium Species, M. thermoresistibile, M. fortuitum subsp. acetamidolyticum, M. canariasense, M. brisbanense, and M. novocastrense.</title>
        <authorList>
            <person name="Katahira K."/>
            <person name="Ogura Y."/>
            <person name="Gotoh Y."/>
            <person name="Hayashi T."/>
        </authorList>
    </citation>
    <scope>NUCLEOTIDE SEQUENCE [LARGE SCALE GENOMIC DNA]</scope>
    <source>
        <strain evidence="2 3">JCM6368</strain>
    </source>
</reference>
<reference evidence="3" key="2">
    <citation type="submission" date="2016-02" db="EMBL/GenBank/DDBJ databases">
        <title>Draft genome sequence of five rapidly growing Mycobacterium species.</title>
        <authorList>
            <person name="Katahira K."/>
            <person name="Gotou Y."/>
            <person name="Iida K."/>
            <person name="Ogura Y."/>
            <person name="Hayashi T."/>
        </authorList>
    </citation>
    <scope>NUCLEOTIDE SEQUENCE [LARGE SCALE GENOMIC DNA]</scope>
    <source>
        <strain evidence="3">JCM6368</strain>
    </source>
</reference>
<feature type="region of interest" description="Disordered" evidence="1">
    <location>
        <begin position="1"/>
        <end position="22"/>
    </location>
</feature>
<keyword evidence="2" id="KW-0251">Elongation factor</keyword>
<dbReference type="Proteomes" id="UP000069705">
    <property type="component" value="Unassembled WGS sequence"/>
</dbReference>